<feature type="compositionally biased region" description="Polar residues" evidence="1">
    <location>
        <begin position="1"/>
        <end position="11"/>
    </location>
</feature>
<evidence type="ECO:0008006" key="5">
    <source>
        <dbReference type="Google" id="ProtNLM"/>
    </source>
</evidence>
<feature type="transmembrane region" description="Helical" evidence="2">
    <location>
        <begin position="113"/>
        <end position="129"/>
    </location>
</feature>
<name>C7Q1H4_CATAD</name>
<dbReference type="HOGENOM" id="CLU_1881995_0_0_11"/>
<proteinExistence type="predicted"/>
<dbReference type="Pfam" id="PF12277">
    <property type="entry name" value="DUF3618"/>
    <property type="match status" value="1"/>
</dbReference>
<keyword evidence="2" id="KW-0472">Membrane</keyword>
<feature type="region of interest" description="Disordered" evidence="1">
    <location>
        <begin position="1"/>
        <end position="20"/>
    </location>
</feature>
<evidence type="ECO:0000256" key="2">
    <source>
        <dbReference type="SAM" id="Phobius"/>
    </source>
</evidence>
<evidence type="ECO:0000256" key="1">
    <source>
        <dbReference type="SAM" id="MobiDB-lite"/>
    </source>
</evidence>
<dbReference type="KEGG" id="cai:Caci_4842"/>
<reference evidence="3 4" key="1">
    <citation type="journal article" date="2009" name="Stand. Genomic Sci.">
        <title>Complete genome sequence of Catenulispora acidiphila type strain (ID 139908).</title>
        <authorList>
            <person name="Copeland A."/>
            <person name="Lapidus A."/>
            <person name="Glavina Del Rio T."/>
            <person name="Nolan M."/>
            <person name="Lucas S."/>
            <person name="Chen F."/>
            <person name="Tice H."/>
            <person name="Cheng J.F."/>
            <person name="Bruce D."/>
            <person name="Goodwin L."/>
            <person name="Pitluck S."/>
            <person name="Mikhailova N."/>
            <person name="Pati A."/>
            <person name="Ivanova N."/>
            <person name="Mavromatis K."/>
            <person name="Chen A."/>
            <person name="Palaniappan K."/>
            <person name="Chain P."/>
            <person name="Land M."/>
            <person name="Hauser L."/>
            <person name="Chang Y.J."/>
            <person name="Jeffries C.D."/>
            <person name="Chertkov O."/>
            <person name="Brettin T."/>
            <person name="Detter J.C."/>
            <person name="Han C."/>
            <person name="Ali Z."/>
            <person name="Tindall B.J."/>
            <person name="Goker M."/>
            <person name="Bristow J."/>
            <person name="Eisen J.A."/>
            <person name="Markowitz V."/>
            <person name="Hugenholtz P."/>
            <person name="Kyrpides N.C."/>
            <person name="Klenk H.P."/>
        </authorList>
    </citation>
    <scope>NUCLEOTIDE SEQUENCE [LARGE SCALE GENOMIC DNA]</scope>
    <source>
        <strain evidence="4">DSM 44928 / JCM 14897 / NBRC 102108 / NRRL B-24433 / ID139908</strain>
    </source>
</reference>
<organism evidence="3 4">
    <name type="scientific">Catenulispora acidiphila (strain DSM 44928 / JCM 14897 / NBRC 102108 / NRRL B-24433 / ID139908)</name>
    <dbReference type="NCBI Taxonomy" id="479433"/>
    <lineage>
        <taxon>Bacteria</taxon>
        <taxon>Bacillati</taxon>
        <taxon>Actinomycetota</taxon>
        <taxon>Actinomycetes</taxon>
        <taxon>Catenulisporales</taxon>
        <taxon>Catenulisporaceae</taxon>
        <taxon>Catenulispora</taxon>
    </lineage>
</organism>
<dbReference type="OrthoDB" id="3786861at2"/>
<dbReference type="Proteomes" id="UP000000851">
    <property type="component" value="Chromosome"/>
</dbReference>
<protein>
    <recommendedName>
        <fullName evidence="5">DUF3618 domain-containing protein</fullName>
    </recommendedName>
</protein>
<evidence type="ECO:0000313" key="3">
    <source>
        <dbReference type="EMBL" id="ACU73703.1"/>
    </source>
</evidence>
<keyword evidence="2" id="KW-1133">Transmembrane helix</keyword>
<sequence>MSTDPTANPTANGARRPATVEKLREQVAHDRDELAETVTALHAKTDVKGRVREKTAGAEIAAAAIATRAGRAAGSVPRLIRWAAATASGQVHKSAPPAGSSSERPTLSLRDRLRIYFAIVTAILAFMRIRRWRSR</sequence>
<keyword evidence="4" id="KW-1185">Reference proteome</keyword>
<dbReference type="EMBL" id="CP001700">
    <property type="protein sequence ID" value="ACU73703.1"/>
    <property type="molecule type" value="Genomic_DNA"/>
</dbReference>
<keyword evidence="2" id="KW-0812">Transmembrane</keyword>
<dbReference type="STRING" id="479433.Caci_4842"/>
<dbReference type="InParanoid" id="C7Q1H4"/>
<gene>
    <name evidence="3" type="ordered locus">Caci_4842</name>
</gene>
<dbReference type="RefSeq" id="WP_015793432.1">
    <property type="nucleotide sequence ID" value="NC_013131.1"/>
</dbReference>
<dbReference type="InterPro" id="IPR022062">
    <property type="entry name" value="DUF3618"/>
</dbReference>
<accession>C7Q1H4</accession>
<dbReference type="AlphaFoldDB" id="C7Q1H4"/>
<evidence type="ECO:0000313" key="4">
    <source>
        <dbReference type="Proteomes" id="UP000000851"/>
    </source>
</evidence>